<dbReference type="RefSeq" id="WP_130600169.1">
    <property type="nucleotide sequence ID" value="NZ_CP034759.1"/>
</dbReference>
<dbReference type="NCBIfam" id="TIGR03590">
    <property type="entry name" value="PseG"/>
    <property type="match status" value="1"/>
</dbReference>
<dbReference type="GO" id="GO:0016758">
    <property type="term" value="F:hexosyltransferase activity"/>
    <property type="evidence" value="ECO:0007669"/>
    <property type="project" value="InterPro"/>
</dbReference>
<organism evidence="4 5">
    <name type="scientific">Litorilituus sediminis</name>
    <dbReference type="NCBI Taxonomy" id="718192"/>
    <lineage>
        <taxon>Bacteria</taxon>
        <taxon>Pseudomonadati</taxon>
        <taxon>Pseudomonadota</taxon>
        <taxon>Gammaproteobacteria</taxon>
        <taxon>Alteromonadales</taxon>
        <taxon>Colwelliaceae</taxon>
        <taxon>Litorilituus</taxon>
    </lineage>
</organism>
<keyword evidence="5" id="KW-1185">Reference proteome</keyword>
<dbReference type="EC" id="3.6.1.57" evidence="4"/>
<dbReference type="Gene3D" id="3.40.50.11190">
    <property type="match status" value="1"/>
</dbReference>
<name>A0A4P6P259_9GAMM</name>
<dbReference type="Proteomes" id="UP000290244">
    <property type="component" value="Chromosome"/>
</dbReference>
<feature type="binding site" evidence="2">
    <location>
        <position position="281"/>
    </location>
    <ligand>
        <name>substrate</name>
    </ligand>
</feature>
<dbReference type="KEGG" id="lsd:EMK97_05525"/>
<accession>A0A4P6P259</accession>
<gene>
    <name evidence="4" type="primary">pseG</name>
    <name evidence="4" type="ORF">EMK97_05525</name>
</gene>
<dbReference type="InterPro" id="IPR007235">
    <property type="entry name" value="Glyco_trans_28_C"/>
</dbReference>
<dbReference type="Gene3D" id="3.40.50.2000">
    <property type="entry name" value="Glycogen Phosphorylase B"/>
    <property type="match status" value="1"/>
</dbReference>
<protein>
    <submittedName>
        <fullName evidence="4">UDP-2,4-diacetamido-2,4, 6-trideoxy-beta-L-altropyranose hydrolase</fullName>
        <ecNumber evidence="4">3.6.1.57</ecNumber>
    </submittedName>
</protein>
<evidence type="ECO:0000259" key="3">
    <source>
        <dbReference type="Pfam" id="PF04101"/>
    </source>
</evidence>
<feature type="binding site" evidence="2">
    <location>
        <position position="170"/>
    </location>
    <ligand>
        <name>substrate</name>
    </ligand>
</feature>
<proteinExistence type="predicted"/>
<keyword evidence="4" id="KW-0378">Hydrolase</keyword>
<feature type="active site" description="Proton acceptor" evidence="1">
    <location>
        <position position="17"/>
    </location>
</feature>
<dbReference type="InterPro" id="IPR020023">
    <property type="entry name" value="PseG"/>
</dbReference>
<evidence type="ECO:0000256" key="1">
    <source>
        <dbReference type="PIRSR" id="PIRSR620023-1"/>
    </source>
</evidence>
<evidence type="ECO:0000256" key="2">
    <source>
        <dbReference type="PIRSR" id="PIRSR620023-2"/>
    </source>
</evidence>
<dbReference type="SUPFAM" id="SSF53756">
    <property type="entry name" value="UDP-Glycosyltransferase/glycogen phosphorylase"/>
    <property type="match status" value="1"/>
</dbReference>
<dbReference type="Pfam" id="PF04101">
    <property type="entry name" value="Glyco_tran_28_C"/>
    <property type="match status" value="1"/>
</dbReference>
<dbReference type="GO" id="GO:0016787">
    <property type="term" value="F:hydrolase activity"/>
    <property type="evidence" value="ECO:0007669"/>
    <property type="project" value="UniProtKB-KW"/>
</dbReference>
<feature type="domain" description="Glycosyl transferase family 28 C-terminal" evidence="3">
    <location>
        <begin position="201"/>
        <end position="345"/>
    </location>
</feature>
<dbReference type="OrthoDB" id="9788924at2"/>
<sequence>MHIAFRVDSSTLIGYGHVMRCLTLAHALAKFGWRISFISKTHLGNINHIITAHGYQLLELAKGWQTVIQQDTSTWLACTQAQDAEQTINCLKENSPVDCLIVDHYAIDLQWQQLLRPYCKQLMVIDDLANRAFDCDLLLDQTLNRTASAYLPLTPEPCQLLLGQDYMLLRDEFAKSRSTAKTHRQAASNNLKASNILISMGGSDPDNLSYTGLLALAKLRQALPEVSASLVLSSQSKHLEQLKQFCQQHTWCQLITDSNNMAELMLTADIAIGASGATAWERCCLGLPSLLTINADNQNLISKNLAEAGASISLGWHEDIDSEVIYQALYQLVDDKQRYQAMVTACFASCDGQGATKAASIIRDTLTAEVN</sequence>
<evidence type="ECO:0000313" key="4">
    <source>
        <dbReference type="EMBL" id="QBG35213.1"/>
    </source>
</evidence>
<reference evidence="4 5" key="1">
    <citation type="submission" date="2018-12" db="EMBL/GenBank/DDBJ databases">
        <title>Complete genome of Litorilituus sediminis.</title>
        <authorList>
            <person name="Liu A."/>
            <person name="Rong J."/>
        </authorList>
    </citation>
    <scope>NUCLEOTIDE SEQUENCE [LARGE SCALE GENOMIC DNA]</scope>
    <source>
        <strain evidence="4 5">JCM 17549</strain>
    </source>
</reference>
<dbReference type="EMBL" id="CP034759">
    <property type="protein sequence ID" value="QBG35213.1"/>
    <property type="molecule type" value="Genomic_DNA"/>
</dbReference>
<evidence type="ECO:0000313" key="5">
    <source>
        <dbReference type="Proteomes" id="UP000290244"/>
    </source>
</evidence>
<dbReference type="AlphaFoldDB" id="A0A4P6P259"/>